<evidence type="ECO:0000313" key="2">
    <source>
        <dbReference type="Proteomes" id="UP000319927"/>
    </source>
</evidence>
<proteinExistence type="predicted"/>
<gene>
    <name evidence="1" type="ORF">FHX75_11490</name>
</gene>
<accession>A0A561WU21</accession>
<dbReference type="EMBL" id="VIXA01000001">
    <property type="protein sequence ID" value="TWG27354.1"/>
    <property type="molecule type" value="Genomic_DNA"/>
</dbReference>
<reference evidence="1 2" key="1">
    <citation type="submission" date="2019-06" db="EMBL/GenBank/DDBJ databases">
        <title>Sequencing the genomes of 1000 actinobacteria strains.</title>
        <authorList>
            <person name="Klenk H.-P."/>
        </authorList>
    </citation>
    <scope>NUCLEOTIDE SEQUENCE [LARGE SCALE GENOMIC DNA]</scope>
    <source>
        <strain evidence="1 2">DSM 102131</strain>
    </source>
</reference>
<organism evidence="1 2">
    <name type="scientific">Micromonospora palomenae</name>
    <dbReference type="NCBI Taxonomy" id="1461247"/>
    <lineage>
        <taxon>Bacteria</taxon>
        <taxon>Bacillati</taxon>
        <taxon>Actinomycetota</taxon>
        <taxon>Actinomycetes</taxon>
        <taxon>Micromonosporales</taxon>
        <taxon>Micromonosporaceae</taxon>
        <taxon>Micromonospora</taxon>
    </lineage>
</organism>
<dbReference type="Proteomes" id="UP000319927">
    <property type="component" value="Unassembled WGS sequence"/>
</dbReference>
<comment type="caution">
    <text evidence="1">The sequence shown here is derived from an EMBL/GenBank/DDBJ whole genome shotgun (WGS) entry which is preliminary data.</text>
</comment>
<dbReference type="RefSeq" id="WP_154936457.1">
    <property type="nucleotide sequence ID" value="NZ_VIXA01000001.1"/>
</dbReference>
<protein>
    <submittedName>
        <fullName evidence="1">Uncharacterized protein</fullName>
    </submittedName>
</protein>
<dbReference type="AlphaFoldDB" id="A0A561WU21"/>
<sequence length="116" mass="12317">MRERTGLTQVEYFVLHESDGDAPLPEIADAWLDNGARSPTVEEAVPALAGALVSLTADGLVEVRRFTSWPAPWNGGATVEGEHLRAEVGGVDPWLPGPARIGLLVARVTEEGGAYL</sequence>
<keyword evidence="2" id="KW-1185">Reference proteome</keyword>
<name>A0A561WU21_9ACTN</name>
<dbReference type="OrthoDB" id="3392550at2"/>
<evidence type="ECO:0000313" key="1">
    <source>
        <dbReference type="EMBL" id="TWG27354.1"/>
    </source>
</evidence>